<feature type="compositionally biased region" description="Polar residues" evidence="1">
    <location>
        <begin position="288"/>
        <end position="310"/>
    </location>
</feature>
<feature type="region of interest" description="Disordered" evidence="1">
    <location>
        <begin position="219"/>
        <end position="466"/>
    </location>
</feature>
<organism evidence="2 3">
    <name type="scientific">Kwoniella heveanensis BCC8398</name>
    <dbReference type="NCBI Taxonomy" id="1296120"/>
    <lineage>
        <taxon>Eukaryota</taxon>
        <taxon>Fungi</taxon>
        <taxon>Dikarya</taxon>
        <taxon>Basidiomycota</taxon>
        <taxon>Agaricomycotina</taxon>
        <taxon>Tremellomycetes</taxon>
        <taxon>Tremellales</taxon>
        <taxon>Cryptococcaceae</taxon>
        <taxon>Kwoniella</taxon>
    </lineage>
</organism>
<proteinExistence type="predicted"/>
<feature type="compositionally biased region" description="Basic and acidic residues" evidence="1">
    <location>
        <begin position="227"/>
        <end position="251"/>
    </location>
</feature>
<evidence type="ECO:0000256" key="1">
    <source>
        <dbReference type="SAM" id="MobiDB-lite"/>
    </source>
</evidence>
<feature type="region of interest" description="Disordered" evidence="1">
    <location>
        <begin position="123"/>
        <end position="152"/>
    </location>
</feature>
<sequence length="531" mass="58018">MNTPEFPILPLAFQEEDNLWQPPPTPLTPINLAYPRFSTLDEQPGIDPRAITNSPFADQRYQPQPFYFGSSTLDTHPPAFSSSFPLAPAAHINDFSPPAFTSYHSGSDGLDVEVLLEDVELPELISGKDDSQSSDSVDDDDDDCDDYVPTADDSSTLITSSFSHLPCAVDQPIIDPALVPEDPPVSPVQVPKVVHPPMRRANYTQLTNDSEMRKRRIMPKKSSKIARTSDKAVDPVKKEGLVKRDTGDKKVGRAKQADIVSKVKETKPRSARLDLLARQKQGSKKTRSVPTEKQPLISTRSQAPRVSTSGKKPLKKADGAAQPDDEISTFVSRRKIPAFPARAATPLRPTVSGKGPRKTIAIPAVPRMKPSMASQVCSAPPSPSPSADSHEGSDYAPSPSPPPLSKASKGKKRPHESEDEDSSDKPFSKGTNGNSSKGGAATASRRSRKQFGTGRRDQNQRAQAKYRNKVKDRGVLTTRFLGRVFQLCGTSNIASSALRRGIDDIKEAYLRELGELDPIFTSNFVDEFLRD</sequence>
<evidence type="ECO:0000313" key="3">
    <source>
        <dbReference type="Proteomes" id="UP000092666"/>
    </source>
</evidence>
<dbReference type="EMBL" id="KI669492">
    <property type="protein sequence ID" value="OCF38025.1"/>
    <property type="molecule type" value="Genomic_DNA"/>
</dbReference>
<reference evidence="3" key="2">
    <citation type="submission" date="2013-12" db="EMBL/GenBank/DDBJ databases">
        <title>Evolution of pathogenesis and genome organization in the Tremellales.</title>
        <authorList>
            <person name="Cuomo C."/>
            <person name="Litvintseva A."/>
            <person name="Heitman J."/>
            <person name="Chen Y."/>
            <person name="Sun S."/>
            <person name="Springer D."/>
            <person name="Dromer F."/>
            <person name="Young S."/>
            <person name="Zeng Q."/>
            <person name="Chapman S."/>
            <person name="Gujja S."/>
            <person name="Saif S."/>
            <person name="Birren B."/>
        </authorList>
    </citation>
    <scope>NUCLEOTIDE SEQUENCE [LARGE SCALE GENOMIC DNA]</scope>
    <source>
        <strain evidence="3">BCC8398</strain>
    </source>
</reference>
<accession>A0A1B9H428</accession>
<feature type="compositionally biased region" description="Basic and acidic residues" evidence="1">
    <location>
        <begin position="261"/>
        <end position="277"/>
    </location>
</feature>
<name>A0A1B9H428_9TREE</name>
<dbReference type="AlphaFoldDB" id="A0A1B9H428"/>
<gene>
    <name evidence="2" type="ORF">I316_00249</name>
</gene>
<feature type="compositionally biased region" description="Low complexity" evidence="1">
    <location>
        <begin position="428"/>
        <end position="439"/>
    </location>
</feature>
<keyword evidence="3" id="KW-1185">Reference proteome</keyword>
<dbReference type="Proteomes" id="UP000092666">
    <property type="component" value="Unassembled WGS sequence"/>
</dbReference>
<evidence type="ECO:0000313" key="2">
    <source>
        <dbReference type="EMBL" id="OCF38025.1"/>
    </source>
</evidence>
<feature type="compositionally biased region" description="Acidic residues" evidence="1">
    <location>
        <begin position="136"/>
        <end position="146"/>
    </location>
</feature>
<reference evidence="2 3" key="1">
    <citation type="submission" date="2013-07" db="EMBL/GenBank/DDBJ databases">
        <title>The Genome Sequence of Cryptococcus heveanensis BCC8398.</title>
        <authorList>
            <consortium name="The Broad Institute Genome Sequencing Platform"/>
            <person name="Cuomo C."/>
            <person name="Litvintseva A."/>
            <person name="Chen Y."/>
            <person name="Heitman J."/>
            <person name="Sun S."/>
            <person name="Springer D."/>
            <person name="Dromer F."/>
            <person name="Young S.K."/>
            <person name="Zeng Q."/>
            <person name="Gargeya S."/>
            <person name="Fitzgerald M."/>
            <person name="Abouelleil A."/>
            <person name="Alvarado L."/>
            <person name="Berlin A.M."/>
            <person name="Chapman S.B."/>
            <person name="Dewar J."/>
            <person name="Goldberg J."/>
            <person name="Griggs A."/>
            <person name="Gujja S."/>
            <person name="Hansen M."/>
            <person name="Howarth C."/>
            <person name="Imamovic A."/>
            <person name="Larimer J."/>
            <person name="McCowan C."/>
            <person name="Murphy C."/>
            <person name="Pearson M."/>
            <person name="Priest M."/>
            <person name="Roberts A."/>
            <person name="Saif S."/>
            <person name="Shea T."/>
            <person name="Sykes S."/>
            <person name="Wortman J."/>
            <person name="Nusbaum C."/>
            <person name="Birren B."/>
        </authorList>
    </citation>
    <scope>NUCLEOTIDE SEQUENCE [LARGE SCALE GENOMIC DNA]</scope>
    <source>
        <strain evidence="2 3">BCC8398</strain>
    </source>
</reference>
<protein>
    <submittedName>
        <fullName evidence="2">Uncharacterized protein</fullName>
    </submittedName>
</protein>